<reference evidence="3 4" key="1">
    <citation type="journal article" date="2016" name="G3 (Bethesda)">
        <title>First Draft Assembly and Annotation of the Genome of a California Endemic Oak Quercus lobata Nee (Fagaceae).</title>
        <authorList>
            <person name="Sork V.L."/>
            <person name="Fitz-Gibbon S.T."/>
            <person name="Puiu D."/>
            <person name="Crepeau M."/>
            <person name="Gugger P.F."/>
            <person name="Sherman R."/>
            <person name="Stevens K."/>
            <person name="Langley C.H."/>
            <person name="Pellegrini M."/>
            <person name="Salzberg S.L."/>
        </authorList>
    </citation>
    <scope>NUCLEOTIDE SEQUENCE [LARGE SCALE GENOMIC DNA]</scope>
    <source>
        <strain evidence="3 4">cv. SW786</strain>
    </source>
</reference>
<accession>A0A7N2MC90</accession>
<proteinExistence type="predicted"/>
<dbReference type="PANTHER" id="PTHR31672:SF13">
    <property type="entry name" value="F-BOX PROTEIN CPR30-LIKE"/>
    <property type="match status" value="1"/>
</dbReference>
<dbReference type="PANTHER" id="PTHR31672">
    <property type="entry name" value="BNACNNG10540D PROTEIN"/>
    <property type="match status" value="1"/>
</dbReference>
<dbReference type="Pfam" id="PF08268">
    <property type="entry name" value="FBA_3"/>
    <property type="match status" value="1"/>
</dbReference>
<sequence length="757" mass="85756">MSDYLPNVIIFDILSRLPVKSLIRFRCVSKSWFSLISSHDFNTEHHNRTLSNTTKDSPYLLFSHYDLKMKKVRFALLSSDDPFPRKHFSKHIDYKLKLGVSDGGPIPDPPNRRILMKQAEKRGFFAYPSDFVELPSPYQSPMNRLFVAGSCNGLVCLADVAPSGDHVVLLILWNPSIRKAISLPPSPVVNVPVFYKAVDHLGFGYDPITDDYKLVRLVYLQGGFSHNEYERDPPTVQIYTLRTGAWRTIPGRGSRFIIVEKFSLGFVNGSVHWFAEDDNDSDDDDDDDDVDGMVRNMIISFDIKDEVFHEMAVPKCLEGRFELKMKVAVLGGLLALVPCNSDPDISVLCYSVWVMKEYGVVESWTKLYDIKVGEDLESVVGFTKNGEVLVSMAAKLLSFNPSSQRTLNVHIHSEYVSFYLDTYMESLVLLNVEDGVLRKQANSPSTSKGRGEHEEKRKIRLGSVLSKQEKLWYSFTMFNILLEIQGPVWELVTRALNAQTGNFVTKKVIQKHNGLRQKQCKWSLLLNHTGLGWDEIIQTTQIVIGTDEVWGNVVVISSLLHLGNPKASNLQKNGCSKVLQISSNTRAPNREEKRALDEESANNGVPIHLDSDGCYTPNMDSVPQTVNDTNIENQIQRAKKRPIQDTSGKGKKVAKKEDRISEVTIIKECTAMTTERFHARRGKASSSFEHFAQSVGGGDPYSLSKAIDVLNQYEYLDNYSYVKVTKVLQQKEDRLVFMGMPEHRRKAWMEEIVHPKD</sequence>
<name>A0A7N2MC90_QUELO</name>
<dbReference type="Gene3D" id="1.20.1280.50">
    <property type="match status" value="1"/>
</dbReference>
<dbReference type="Proteomes" id="UP000594261">
    <property type="component" value="Chromosome 8"/>
</dbReference>
<dbReference type="AlphaFoldDB" id="A0A7N2MC90"/>
<keyword evidence="4" id="KW-1185">Reference proteome</keyword>
<protein>
    <recommendedName>
        <fullName evidence="2">F-box domain-containing protein</fullName>
    </recommendedName>
</protein>
<dbReference type="Gramene" id="QL08p040450:mrna">
    <property type="protein sequence ID" value="QL08p040450:mrna"/>
    <property type="gene ID" value="QL08p040450"/>
</dbReference>
<dbReference type="PROSITE" id="PS50181">
    <property type="entry name" value="FBOX"/>
    <property type="match status" value="1"/>
</dbReference>
<evidence type="ECO:0000259" key="2">
    <source>
        <dbReference type="PROSITE" id="PS50181"/>
    </source>
</evidence>
<dbReference type="InterPro" id="IPR036047">
    <property type="entry name" value="F-box-like_dom_sf"/>
</dbReference>
<feature type="domain" description="F-box" evidence="2">
    <location>
        <begin position="1"/>
        <end position="45"/>
    </location>
</feature>
<dbReference type="InterPro" id="IPR017451">
    <property type="entry name" value="F-box-assoc_interact_dom"/>
</dbReference>
<dbReference type="Pfam" id="PF00646">
    <property type="entry name" value="F-box"/>
    <property type="match status" value="1"/>
</dbReference>
<reference evidence="3" key="2">
    <citation type="submission" date="2021-01" db="UniProtKB">
        <authorList>
            <consortium name="EnsemblPlants"/>
        </authorList>
    </citation>
    <scope>IDENTIFICATION</scope>
</reference>
<feature type="region of interest" description="Disordered" evidence="1">
    <location>
        <begin position="635"/>
        <end position="655"/>
    </location>
</feature>
<dbReference type="SMART" id="SM00256">
    <property type="entry name" value="FBOX"/>
    <property type="match status" value="1"/>
</dbReference>
<dbReference type="EMBL" id="LRBV02000008">
    <property type="status" value="NOT_ANNOTATED_CDS"/>
    <property type="molecule type" value="Genomic_DNA"/>
</dbReference>
<dbReference type="InParanoid" id="A0A7N2MC90"/>
<dbReference type="InterPro" id="IPR001810">
    <property type="entry name" value="F-box_dom"/>
</dbReference>
<evidence type="ECO:0000313" key="4">
    <source>
        <dbReference type="Proteomes" id="UP000594261"/>
    </source>
</evidence>
<dbReference type="EnsemblPlants" id="QL08p040450:mrna">
    <property type="protein sequence ID" value="QL08p040450:mrna"/>
    <property type="gene ID" value="QL08p040450"/>
</dbReference>
<dbReference type="NCBIfam" id="TIGR01640">
    <property type="entry name" value="F_box_assoc_1"/>
    <property type="match status" value="1"/>
</dbReference>
<dbReference type="InterPro" id="IPR050796">
    <property type="entry name" value="SCF_F-box_component"/>
</dbReference>
<evidence type="ECO:0000256" key="1">
    <source>
        <dbReference type="SAM" id="MobiDB-lite"/>
    </source>
</evidence>
<dbReference type="InterPro" id="IPR013187">
    <property type="entry name" value="F-box-assoc_dom_typ3"/>
</dbReference>
<dbReference type="CDD" id="cd22157">
    <property type="entry name" value="F-box_AtFBW1-like"/>
    <property type="match status" value="1"/>
</dbReference>
<evidence type="ECO:0000313" key="3">
    <source>
        <dbReference type="EnsemblPlants" id="QL08p040450:mrna"/>
    </source>
</evidence>
<dbReference type="SUPFAM" id="SSF81383">
    <property type="entry name" value="F-box domain"/>
    <property type="match status" value="1"/>
</dbReference>
<organism evidence="3 4">
    <name type="scientific">Quercus lobata</name>
    <name type="common">Valley oak</name>
    <dbReference type="NCBI Taxonomy" id="97700"/>
    <lineage>
        <taxon>Eukaryota</taxon>
        <taxon>Viridiplantae</taxon>
        <taxon>Streptophyta</taxon>
        <taxon>Embryophyta</taxon>
        <taxon>Tracheophyta</taxon>
        <taxon>Spermatophyta</taxon>
        <taxon>Magnoliopsida</taxon>
        <taxon>eudicotyledons</taxon>
        <taxon>Gunneridae</taxon>
        <taxon>Pentapetalae</taxon>
        <taxon>rosids</taxon>
        <taxon>fabids</taxon>
        <taxon>Fagales</taxon>
        <taxon>Fagaceae</taxon>
        <taxon>Quercus</taxon>
    </lineage>
</organism>